<accession>A0ABZ2V9H2</accession>
<dbReference type="Gene3D" id="3.40.50.300">
    <property type="entry name" value="P-loop containing nucleotide triphosphate hydrolases"/>
    <property type="match status" value="1"/>
</dbReference>
<protein>
    <submittedName>
        <fullName evidence="1">Chloramphenicol phosphotransferase CPT family protein</fullName>
    </submittedName>
</protein>
<dbReference type="InterPro" id="IPR027417">
    <property type="entry name" value="P-loop_NTPase"/>
</dbReference>
<dbReference type="RefSeq" id="WP_341367319.1">
    <property type="nucleotide sequence ID" value="NZ_CP150951.2"/>
</dbReference>
<evidence type="ECO:0000313" key="2">
    <source>
        <dbReference type="Proteomes" id="UP001440612"/>
    </source>
</evidence>
<dbReference type="SUPFAM" id="SSF52540">
    <property type="entry name" value="P-loop containing nucleoside triphosphate hydrolases"/>
    <property type="match status" value="1"/>
</dbReference>
<gene>
    <name evidence="1" type="ORF">AABB29_00670</name>
</gene>
<sequence length="196" mass="21489">MSGQIILLHGPSSSGKSTLALALRDAAPIPFWHFSIDHLRDADVLPGPRTGQDAFKWSALRKPFFDGFHGAIAAFAKAGNNLIIEHILDEPDWVVTLKQLLMPYDVFFVGVECDIDTLNRREKARGDRPIGSAARDYQTVHRGRVYDITVNGQDDALKNAALILKLWGSGVRRSEFAVTPAAASRIGSLPIRESGD</sequence>
<keyword evidence="2" id="KW-1185">Reference proteome</keyword>
<dbReference type="Proteomes" id="UP001440612">
    <property type="component" value="Chromosome"/>
</dbReference>
<dbReference type="EMBL" id="CP150951">
    <property type="protein sequence ID" value="WZC49208.1"/>
    <property type="molecule type" value="Genomic_DNA"/>
</dbReference>
<reference evidence="2" key="1">
    <citation type="submission" date="2024-04" db="EMBL/GenBank/DDBJ databases">
        <title>Phylogenomic analyses of a clade within the roseobacter group suggest taxonomic reassignments of species of the genera Aestuariivita, Citreicella, Loktanella, Nautella, Pelagibaca, Ruegeria, Thalassobius, Thiobacimonas and Tropicibacter, and the proposal o.</title>
        <authorList>
            <person name="Jeon C.O."/>
        </authorList>
    </citation>
    <scope>NUCLEOTIDE SEQUENCE [LARGE SCALE GENOMIC DNA]</scope>
    <source>
        <strain evidence="2">BS5-3</strain>
    </source>
</reference>
<dbReference type="Pfam" id="PF07931">
    <property type="entry name" value="CPT"/>
    <property type="match status" value="1"/>
</dbReference>
<proteinExistence type="predicted"/>
<organism evidence="1 2">
    <name type="scientific">Yoonia phaeophyticola</name>
    <dbReference type="NCBI Taxonomy" id="3137369"/>
    <lineage>
        <taxon>Bacteria</taxon>
        <taxon>Pseudomonadati</taxon>
        <taxon>Pseudomonadota</taxon>
        <taxon>Alphaproteobacteria</taxon>
        <taxon>Rhodobacterales</taxon>
        <taxon>Paracoccaceae</taxon>
        <taxon>Yoonia</taxon>
    </lineage>
</organism>
<evidence type="ECO:0000313" key="1">
    <source>
        <dbReference type="EMBL" id="WZC49208.1"/>
    </source>
</evidence>
<name>A0ABZ2V9H2_9RHOB</name>